<name>A0A252BV80_9PROT</name>
<dbReference type="GO" id="GO:0006011">
    <property type="term" value="P:UDP-alpha-D-glucose metabolic process"/>
    <property type="evidence" value="ECO:0007669"/>
    <property type="project" value="InterPro"/>
</dbReference>
<keyword evidence="11" id="KW-0472">Membrane</keyword>
<dbReference type="InterPro" id="IPR011990">
    <property type="entry name" value="TPR-like_helical_dom_sf"/>
</dbReference>
<keyword evidence="13" id="KW-0131">Cell cycle</keyword>
<dbReference type="Pfam" id="PF05420">
    <property type="entry name" value="BCSC_C"/>
    <property type="match status" value="1"/>
</dbReference>
<protein>
    <recommendedName>
        <fullName evidence="16">Cellulose synthase operon C C-terminal domain-containing protein</fullName>
    </recommendedName>
</protein>
<feature type="domain" description="Cellulose synthase operon C C-terminal" evidence="16">
    <location>
        <begin position="884"/>
        <end position="1195"/>
    </location>
</feature>
<dbReference type="GO" id="GO:0005737">
    <property type="term" value="C:cytoplasm"/>
    <property type="evidence" value="ECO:0007669"/>
    <property type="project" value="TreeGrafter"/>
</dbReference>
<keyword evidence="18" id="KW-1185">Reference proteome</keyword>
<evidence type="ECO:0000256" key="5">
    <source>
        <dbReference type="ARBA" id="ARBA00022729"/>
    </source>
</evidence>
<accession>A0A252BV80</accession>
<evidence type="ECO:0000256" key="4">
    <source>
        <dbReference type="ARBA" id="ARBA00022618"/>
    </source>
</evidence>
<dbReference type="PRINTS" id="PR01441">
    <property type="entry name" value="CELLSNTHASEC"/>
</dbReference>
<dbReference type="GO" id="GO:0016567">
    <property type="term" value="P:protein ubiquitination"/>
    <property type="evidence" value="ECO:0007669"/>
    <property type="project" value="TreeGrafter"/>
</dbReference>
<evidence type="ECO:0000256" key="8">
    <source>
        <dbReference type="ARBA" id="ARBA00022786"/>
    </source>
</evidence>
<proteinExistence type="inferred from homology"/>
<keyword evidence="4" id="KW-0132">Cell division</keyword>
<evidence type="ECO:0000256" key="14">
    <source>
        <dbReference type="PROSITE-ProRule" id="PRU00339"/>
    </source>
</evidence>
<dbReference type="SMART" id="SM00028">
    <property type="entry name" value="TPR"/>
    <property type="match status" value="6"/>
</dbReference>
<evidence type="ECO:0000256" key="7">
    <source>
        <dbReference type="ARBA" id="ARBA00022776"/>
    </source>
</evidence>
<comment type="caution">
    <text evidence="17">The sequence shown here is derived from an EMBL/GenBank/DDBJ whole genome shotgun (WGS) entry which is preliminary data.</text>
</comment>
<dbReference type="GO" id="GO:0031145">
    <property type="term" value="P:anaphase-promoting complex-dependent catabolic process"/>
    <property type="evidence" value="ECO:0007669"/>
    <property type="project" value="TreeGrafter"/>
</dbReference>
<evidence type="ECO:0000256" key="6">
    <source>
        <dbReference type="ARBA" id="ARBA00022737"/>
    </source>
</evidence>
<dbReference type="Pfam" id="PF14559">
    <property type="entry name" value="TPR_19"/>
    <property type="match status" value="3"/>
</dbReference>
<dbReference type="PANTHER" id="PTHR12558:SF9">
    <property type="entry name" value="CELL DIVISION CYCLE PROTEIN 16 HOMOLOG"/>
    <property type="match status" value="1"/>
</dbReference>
<dbReference type="InterPro" id="IPR019734">
    <property type="entry name" value="TPR_rpt"/>
</dbReference>
<feature type="signal peptide" evidence="15">
    <location>
        <begin position="1"/>
        <end position="25"/>
    </location>
</feature>
<dbReference type="SUPFAM" id="SSF48452">
    <property type="entry name" value="TPR-like"/>
    <property type="match status" value="3"/>
</dbReference>
<evidence type="ECO:0000256" key="12">
    <source>
        <dbReference type="ARBA" id="ARBA00023237"/>
    </source>
</evidence>
<keyword evidence="5 15" id="KW-0732">Signal</keyword>
<dbReference type="Proteomes" id="UP000194931">
    <property type="component" value="Unassembled WGS sequence"/>
</dbReference>
<dbReference type="AlphaFoldDB" id="A0A252BV80"/>
<dbReference type="InterPro" id="IPR003921">
    <property type="entry name" value="Cell_synth_C"/>
</dbReference>
<dbReference type="Gene3D" id="1.25.40.1040">
    <property type="match status" value="1"/>
</dbReference>
<keyword evidence="12" id="KW-0998">Cell outer membrane</keyword>
<reference evidence="18" key="1">
    <citation type="submission" date="2014-06" db="EMBL/GenBank/DDBJ databases">
        <authorList>
            <person name="Winans N.J."/>
            <person name="Newell P.D."/>
            <person name="Douglas A.E."/>
        </authorList>
    </citation>
    <scope>NUCLEOTIDE SEQUENCE [LARGE SCALE GENOMIC DNA]</scope>
</reference>
<feature type="chain" id="PRO_5012671066" description="Cellulose synthase operon C C-terminal domain-containing protein" evidence="15">
    <location>
        <begin position="26"/>
        <end position="1199"/>
    </location>
</feature>
<sequence length="1199" mass="129258">MKRLTAIRFGITGVAAFAVPVVVCAESLGTAAPASVDVSALLLQKAQYWHDHQEMDHAWQALAQAAHMSPDNPHVLQLQGLWAHEGGDAAAAEAALQTLTRRFPDAPETQALQAALVHGHAQEIDVSGARDLAKAGETSAAAAAYRKLFPDGPPAAYAVEYYETMAGAVGYRDKGRLGLKQLVEQNPNNLDAQIAYAQVLTWRPATRLDGLQRLQKLAGLSGLSASQNSAIDHAWSETLHWLAQTPESVPAYDAWLKAHPQDADVKAIREHAAVAEPESALLNRTQGYQALANDSIADADKYFSQAVTERPTDGDALGGLGLVRMRQGRMQEASDLLEKAGQVDPQTASKWSSALASAKVATTYSRVKPLMQAGNYTEAKAAIDQALSVDPKQAGLLALSGDVAVKQNNPQGAQALYKQALAIEPDNADALQGLYALLRSSGNTAELADIERRLARVSPNFGKQVAAADLIKQVNAATSLDEKIDLLRAAVRAQPHDPWLRLHLAQALVDGGNRGEAADVMEPLLSVQKGAPVVNIQAGIYYGNQIKDTALIERLLQILPRQGMTADIRQIADRIRFQRLVAGAPDDPQEARIYFNRIAQQAGEDTTGARGQLMGEALLKRGDAAGAVGLLNEMLRLAHAPSARQSIAYAGVMLAAQKPAAVRHVLASLEGMQLTDEERTFLQGLKNGLAIQRSDQLNDDGKRAEAYDVLAPALQTDQSSAQLALSRLYQSDHNAKKALSITRAVLNQNPDDLDARLQAIRLNVELHDLEQARQDLDSMRERAPSDPRTWVGTSVVAKARGNWTEALNALAQARMLRLESVGTPVEVEDGENPFRHGVSQAGATKTTDPLLASIDREIEVTGKAYAPYLDVGPVFNTRNGSGLSKLADVEVPIAGSVQWGAGRLNASVTPVSLSAGDSPERYSGHDAAGVALGVGYEWNWLKGDVGSTPLGFTTSNVVAGLQFFPEITDNLHLSFMVERRALTDSVVSYSGMKNKETGKTWGGVMKNHIHLQLAYSGNGYTVYGGGGYAYLDGKNTRTNEEYEAGVGGAVTVYKNHNQEVQIGSNLTWFRFDNNQYVFPDQNYPSNSYGYGGYFSPQSFFSVTVPVTYTGKIDKWMWDVGGQLGYQNYHSQALPNLDSVSQPIGEAHPSNHLIGGAHANFSYQVSPALRVGGNFQFQNAGPWNQFIAGLAVHYTFLDTQ</sequence>
<keyword evidence="10" id="KW-0135">Cellulose biosynthesis</keyword>
<dbReference type="RefSeq" id="WP_086638949.1">
    <property type="nucleotide sequence ID" value="NZ_JOPJ01000009.1"/>
</dbReference>
<evidence type="ECO:0000256" key="15">
    <source>
        <dbReference type="SAM" id="SignalP"/>
    </source>
</evidence>
<evidence type="ECO:0000256" key="9">
    <source>
        <dbReference type="ARBA" id="ARBA00022803"/>
    </source>
</evidence>
<evidence type="ECO:0000256" key="2">
    <source>
        <dbReference type="ARBA" id="ARBA00005186"/>
    </source>
</evidence>
<feature type="repeat" description="TPR" evidence="14">
    <location>
        <begin position="314"/>
        <end position="347"/>
    </location>
</feature>
<dbReference type="GO" id="GO:0051301">
    <property type="term" value="P:cell division"/>
    <property type="evidence" value="ECO:0007669"/>
    <property type="project" value="UniProtKB-KW"/>
</dbReference>
<gene>
    <name evidence="17" type="ORF">HK26_12990</name>
</gene>
<dbReference type="OrthoDB" id="174989at2"/>
<evidence type="ECO:0000313" key="17">
    <source>
        <dbReference type="EMBL" id="OUJ12806.1"/>
    </source>
</evidence>
<dbReference type="EMBL" id="JOPJ01000009">
    <property type="protein sequence ID" value="OUJ12806.1"/>
    <property type="molecule type" value="Genomic_DNA"/>
</dbReference>
<dbReference type="PROSITE" id="PS50005">
    <property type="entry name" value="TPR"/>
    <property type="match status" value="1"/>
</dbReference>
<evidence type="ECO:0000259" key="16">
    <source>
        <dbReference type="Pfam" id="PF05420"/>
    </source>
</evidence>
<evidence type="ECO:0000313" key="18">
    <source>
        <dbReference type="Proteomes" id="UP000194931"/>
    </source>
</evidence>
<evidence type="ECO:0000256" key="3">
    <source>
        <dbReference type="ARBA" id="ARBA00005886"/>
    </source>
</evidence>
<dbReference type="eggNOG" id="COG0457">
    <property type="taxonomic scope" value="Bacteria"/>
</dbReference>
<dbReference type="GO" id="GO:0030244">
    <property type="term" value="P:cellulose biosynthetic process"/>
    <property type="evidence" value="ECO:0007669"/>
    <property type="project" value="UniProtKB-KW"/>
</dbReference>
<evidence type="ECO:0000256" key="10">
    <source>
        <dbReference type="ARBA" id="ARBA00022916"/>
    </source>
</evidence>
<organism evidence="17 18">
    <name type="scientific">Acetobacter okinawensis</name>
    <dbReference type="NCBI Taxonomy" id="1076594"/>
    <lineage>
        <taxon>Bacteria</taxon>
        <taxon>Pseudomonadati</taxon>
        <taxon>Pseudomonadota</taxon>
        <taxon>Alphaproteobacteria</taxon>
        <taxon>Acetobacterales</taxon>
        <taxon>Acetobacteraceae</taxon>
        <taxon>Acetobacter</taxon>
    </lineage>
</organism>
<dbReference type="PANTHER" id="PTHR12558">
    <property type="entry name" value="CELL DIVISION CYCLE 16,23,27"/>
    <property type="match status" value="1"/>
</dbReference>
<dbReference type="InterPro" id="IPR008410">
    <property type="entry name" value="BCSC_C"/>
</dbReference>
<dbReference type="UniPathway" id="UPA00694"/>
<dbReference type="GO" id="GO:0009279">
    <property type="term" value="C:cell outer membrane"/>
    <property type="evidence" value="ECO:0007669"/>
    <property type="project" value="UniProtKB-SubCell"/>
</dbReference>
<keyword evidence="7" id="KW-0498">Mitosis</keyword>
<evidence type="ECO:0000256" key="13">
    <source>
        <dbReference type="ARBA" id="ARBA00023306"/>
    </source>
</evidence>
<dbReference type="STRING" id="1236501.GCA_000613865_03075"/>
<comment type="similarity">
    <text evidence="3">Belongs to the AcsC/BcsC family.</text>
</comment>
<comment type="subcellular location">
    <subcellularLocation>
        <location evidence="1">Cell outer membrane</location>
        <topology evidence="1">Peripheral membrane protein</topology>
    </subcellularLocation>
</comment>
<keyword evidence="6" id="KW-0677">Repeat</keyword>
<evidence type="ECO:0000256" key="11">
    <source>
        <dbReference type="ARBA" id="ARBA00023136"/>
    </source>
</evidence>
<dbReference type="eggNOG" id="COG3118">
    <property type="taxonomic scope" value="Bacteria"/>
</dbReference>
<dbReference type="Gene3D" id="1.25.40.10">
    <property type="entry name" value="Tetratricopeptide repeat domain"/>
    <property type="match status" value="4"/>
</dbReference>
<comment type="pathway">
    <text evidence="2">Glycan metabolism; bacterial cellulose biosynthesis.</text>
</comment>
<evidence type="ECO:0000256" key="1">
    <source>
        <dbReference type="ARBA" id="ARBA00004339"/>
    </source>
</evidence>
<keyword evidence="9 14" id="KW-0802">TPR repeat</keyword>
<keyword evidence="8" id="KW-0833">Ubl conjugation pathway</keyword>